<dbReference type="SUPFAM" id="SSF56112">
    <property type="entry name" value="Protein kinase-like (PK-like)"/>
    <property type="match status" value="1"/>
</dbReference>
<gene>
    <name evidence="1" type="ORF">ARMOST_15997</name>
</gene>
<dbReference type="AlphaFoldDB" id="A0A284RUX9"/>
<sequence length="162" mass="19115">MDSPKPDVNLPLEEAETVSDQVMDAFRNIKDEMCVLHNYVHIGNTILRATDRTPVIIDFGYAMNREPNLSDAKWTEIACQCSGISVMRCNLENGKWRRKQTPRPMSDYTGKYRTPFHFNKYVEEMPEDYRRASFEWIPDTDESETREKGFQWRIRPGVRCRE</sequence>
<evidence type="ECO:0000313" key="1">
    <source>
        <dbReference type="EMBL" id="SJL12569.1"/>
    </source>
</evidence>
<name>A0A284RUX9_ARMOS</name>
<accession>A0A284RUX9</accession>
<dbReference type="EMBL" id="FUEG01000017">
    <property type="protein sequence ID" value="SJL12569.1"/>
    <property type="molecule type" value="Genomic_DNA"/>
</dbReference>
<keyword evidence="2" id="KW-1185">Reference proteome</keyword>
<proteinExistence type="predicted"/>
<organism evidence="1 2">
    <name type="scientific">Armillaria ostoyae</name>
    <name type="common">Armillaria root rot fungus</name>
    <dbReference type="NCBI Taxonomy" id="47428"/>
    <lineage>
        <taxon>Eukaryota</taxon>
        <taxon>Fungi</taxon>
        <taxon>Dikarya</taxon>
        <taxon>Basidiomycota</taxon>
        <taxon>Agaricomycotina</taxon>
        <taxon>Agaricomycetes</taxon>
        <taxon>Agaricomycetidae</taxon>
        <taxon>Agaricales</taxon>
        <taxon>Marasmiineae</taxon>
        <taxon>Physalacriaceae</taxon>
        <taxon>Armillaria</taxon>
    </lineage>
</organism>
<dbReference type="Proteomes" id="UP000219338">
    <property type="component" value="Unassembled WGS sequence"/>
</dbReference>
<dbReference type="OrthoDB" id="3250851at2759"/>
<evidence type="ECO:0000313" key="2">
    <source>
        <dbReference type="Proteomes" id="UP000219338"/>
    </source>
</evidence>
<dbReference type="InterPro" id="IPR011009">
    <property type="entry name" value="Kinase-like_dom_sf"/>
</dbReference>
<protein>
    <recommendedName>
        <fullName evidence="3">Protein kinase domain-containing protein</fullName>
    </recommendedName>
</protein>
<reference evidence="2" key="1">
    <citation type="journal article" date="2017" name="Nat. Ecol. Evol.">
        <title>Genome expansion and lineage-specific genetic innovations in the forest pathogenic fungi Armillaria.</title>
        <authorList>
            <person name="Sipos G."/>
            <person name="Prasanna A.N."/>
            <person name="Walter M.C."/>
            <person name="O'Connor E."/>
            <person name="Balint B."/>
            <person name="Krizsan K."/>
            <person name="Kiss B."/>
            <person name="Hess J."/>
            <person name="Varga T."/>
            <person name="Slot J."/>
            <person name="Riley R."/>
            <person name="Boka B."/>
            <person name="Rigling D."/>
            <person name="Barry K."/>
            <person name="Lee J."/>
            <person name="Mihaltcheva S."/>
            <person name="LaButti K."/>
            <person name="Lipzen A."/>
            <person name="Waldron R."/>
            <person name="Moloney N.M."/>
            <person name="Sperisen C."/>
            <person name="Kredics L."/>
            <person name="Vagvoelgyi C."/>
            <person name="Patrignani A."/>
            <person name="Fitzpatrick D."/>
            <person name="Nagy I."/>
            <person name="Doyle S."/>
            <person name="Anderson J.B."/>
            <person name="Grigoriev I.V."/>
            <person name="Gueldener U."/>
            <person name="Muensterkoetter M."/>
            <person name="Nagy L.G."/>
        </authorList>
    </citation>
    <scope>NUCLEOTIDE SEQUENCE [LARGE SCALE GENOMIC DNA]</scope>
    <source>
        <strain evidence="2">C18/9</strain>
    </source>
</reference>
<evidence type="ECO:0008006" key="3">
    <source>
        <dbReference type="Google" id="ProtNLM"/>
    </source>
</evidence>